<dbReference type="Gene3D" id="3.30.200.20">
    <property type="entry name" value="Phosphorylase Kinase, domain 1"/>
    <property type="match status" value="1"/>
</dbReference>
<dbReference type="InterPro" id="IPR000719">
    <property type="entry name" value="Prot_kinase_dom"/>
</dbReference>
<protein>
    <recommendedName>
        <fullName evidence="2">Protein kinase domain-containing protein</fullName>
    </recommendedName>
</protein>
<dbReference type="CDD" id="cd00180">
    <property type="entry name" value="PKc"/>
    <property type="match status" value="1"/>
</dbReference>
<feature type="domain" description="Protein kinase" evidence="2">
    <location>
        <begin position="245"/>
        <end position="547"/>
    </location>
</feature>
<dbReference type="AlphaFoldDB" id="A0A9Q9BB42"/>
<dbReference type="OrthoDB" id="5979581at2759"/>
<dbReference type="GO" id="GO:0005524">
    <property type="term" value="F:ATP binding"/>
    <property type="evidence" value="ECO:0007669"/>
    <property type="project" value="InterPro"/>
</dbReference>
<sequence length="575" mass="62716">MSTTERNTDEDDAIDEPPTPAVRDASSGGAATASPSVGVETSFARLVPVNEVARNAFHEAVEYLSTASISTAVRTRLRACLVATRHTTNHDNHNDDDDDANQRWHGHYSFDLTKQTLSPSSWTFGADPHSVDFLLIPPSMTEMSGVFPKHGQFFQDQLAATLMVRAAAQHVELYLGALPLSLAGRLLTPQCSLMVSVLLYRLDFTNMDPAILLKQISASRGHRLNYPSLLSPTPSSSSHVVQDKFLVEPTMYGGAQGAVSLGFRLAGGPPIAAKRITVDQRNSKQVDSIKREIQFLKAFRDEDNIVHLADDFDQDRALFEFLQHATSSPVSEITLILEPAATHSLQELLNQASNSFSLGQLRTVATDWARGLAHIHHLPALHRDIKPANLGMDAFRGVVLDLGHMTSGKTNNQHTAGTISYLAPEIMALKRGQSTAHASPVSASSDLFSLGISVALWLLRLTRPPWTDVKVSSDRGVTSDSLTALSDQLKSLRTDSRGWWPGNDHDGDDNDLPLKRTIDTILHLITPSPAYRSTAADAIEQLSQDQFEPSPPPRRMLPFMSVASGLGSSFENSTQ</sequence>
<reference evidence="3" key="1">
    <citation type="submission" date="2022-06" db="EMBL/GenBank/DDBJ databases">
        <title>Complete genome sequences of two strains of the flax pathogen Septoria linicola.</title>
        <authorList>
            <person name="Lapalu N."/>
            <person name="Simon A."/>
            <person name="Demenou B."/>
            <person name="Paumier D."/>
            <person name="Guillot M.-P."/>
            <person name="Gout L."/>
            <person name="Valade R."/>
        </authorList>
    </citation>
    <scope>NUCLEOTIDE SEQUENCE</scope>
    <source>
        <strain evidence="3">SE15195</strain>
    </source>
</reference>
<accession>A0A9Q9BB42</accession>
<dbReference type="SMART" id="SM00220">
    <property type="entry name" value="S_TKc"/>
    <property type="match status" value="1"/>
</dbReference>
<gene>
    <name evidence="3" type="ORF">Slin15195_G130000</name>
</gene>
<organism evidence="3 4">
    <name type="scientific">Septoria linicola</name>
    <dbReference type="NCBI Taxonomy" id="215465"/>
    <lineage>
        <taxon>Eukaryota</taxon>
        <taxon>Fungi</taxon>
        <taxon>Dikarya</taxon>
        <taxon>Ascomycota</taxon>
        <taxon>Pezizomycotina</taxon>
        <taxon>Dothideomycetes</taxon>
        <taxon>Dothideomycetidae</taxon>
        <taxon>Mycosphaerellales</taxon>
        <taxon>Mycosphaerellaceae</taxon>
        <taxon>Septoria</taxon>
    </lineage>
</organism>
<dbReference type="Pfam" id="PF00069">
    <property type="entry name" value="Pkinase"/>
    <property type="match status" value="1"/>
</dbReference>
<evidence type="ECO:0000313" key="4">
    <source>
        <dbReference type="Proteomes" id="UP001056384"/>
    </source>
</evidence>
<feature type="region of interest" description="Disordered" evidence="1">
    <location>
        <begin position="544"/>
        <end position="575"/>
    </location>
</feature>
<dbReference type="PANTHER" id="PTHR44167">
    <property type="entry name" value="OVARIAN-SPECIFIC SERINE/THREONINE-PROTEIN KINASE LOK-RELATED"/>
    <property type="match status" value="1"/>
</dbReference>
<evidence type="ECO:0000259" key="2">
    <source>
        <dbReference type="PROSITE" id="PS50011"/>
    </source>
</evidence>
<feature type="compositionally biased region" description="Low complexity" evidence="1">
    <location>
        <begin position="25"/>
        <end position="37"/>
    </location>
</feature>
<dbReference type="Proteomes" id="UP001056384">
    <property type="component" value="Chromosome 14"/>
</dbReference>
<proteinExistence type="predicted"/>
<feature type="compositionally biased region" description="Polar residues" evidence="1">
    <location>
        <begin position="566"/>
        <end position="575"/>
    </location>
</feature>
<keyword evidence="4" id="KW-1185">Reference proteome</keyword>
<evidence type="ECO:0000313" key="3">
    <source>
        <dbReference type="EMBL" id="USW59681.1"/>
    </source>
</evidence>
<dbReference type="Gene3D" id="1.10.510.10">
    <property type="entry name" value="Transferase(Phosphotransferase) domain 1"/>
    <property type="match status" value="1"/>
</dbReference>
<dbReference type="GO" id="GO:0005634">
    <property type="term" value="C:nucleus"/>
    <property type="evidence" value="ECO:0007669"/>
    <property type="project" value="TreeGrafter"/>
</dbReference>
<dbReference type="GO" id="GO:0004674">
    <property type="term" value="F:protein serine/threonine kinase activity"/>
    <property type="evidence" value="ECO:0007669"/>
    <property type="project" value="TreeGrafter"/>
</dbReference>
<dbReference type="GO" id="GO:0044773">
    <property type="term" value="P:mitotic DNA damage checkpoint signaling"/>
    <property type="evidence" value="ECO:0007669"/>
    <property type="project" value="TreeGrafter"/>
</dbReference>
<name>A0A9Q9BB42_9PEZI</name>
<dbReference type="SUPFAM" id="SSF56112">
    <property type="entry name" value="Protein kinase-like (PK-like)"/>
    <property type="match status" value="1"/>
</dbReference>
<evidence type="ECO:0000256" key="1">
    <source>
        <dbReference type="SAM" id="MobiDB-lite"/>
    </source>
</evidence>
<dbReference type="GO" id="GO:0005737">
    <property type="term" value="C:cytoplasm"/>
    <property type="evidence" value="ECO:0007669"/>
    <property type="project" value="TreeGrafter"/>
</dbReference>
<dbReference type="EMBL" id="CP099431">
    <property type="protein sequence ID" value="USW59681.1"/>
    <property type="molecule type" value="Genomic_DNA"/>
</dbReference>
<feature type="region of interest" description="Disordered" evidence="1">
    <location>
        <begin position="1"/>
        <end position="37"/>
    </location>
</feature>
<dbReference type="InterPro" id="IPR011009">
    <property type="entry name" value="Kinase-like_dom_sf"/>
</dbReference>
<dbReference type="PANTHER" id="PTHR44167:SF24">
    <property type="entry name" value="SERINE_THREONINE-PROTEIN KINASE CHK2"/>
    <property type="match status" value="1"/>
</dbReference>
<dbReference type="PROSITE" id="PS50011">
    <property type="entry name" value="PROTEIN_KINASE_DOM"/>
    <property type="match status" value="1"/>
</dbReference>